<accession>A0A556N0A9</accession>
<dbReference type="SUPFAM" id="SSF48452">
    <property type="entry name" value="TPR-like"/>
    <property type="match status" value="1"/>
</dbReference>
<organism evidence="4 5">
    <name type="scientific">Fluviicola chungangensis</name>
    <dbReference type="NCBI Taxonomy" id="2597671"/>
    <lineage>
        <taxon>Bacteria</taxon>
        <taxon>Pseudomonadati</taxon>
        <taxon>Bacteroidota</taxon>
        <taxon>Flavobacteriia</taxon>
        <taxon>Flavobacteriales</taxon>
        <taxon>Crocinitomicaceae</taxon>
        <taxon>Fluviicola</taxon>
    </lineage>
</organism>
<dbReference type="Gene3D" id="3.30.1330.60">
    <property type="entry name" value="OmpA-like domain"/>
    <property type="match status" value="1"/>
</dbReference>
<dbReference type="Proteomes" id="UP000316008">
    <property type="component" value="Unassembled WGS sequence"/>
</dbReference>
<evidence type="ECO:0000259" key="3">
    <source>
        <dbReference type="PROSITE" id="PS51123"/>
    </source>
</evidence>
<dbReference type="EMBL" id="VLPL01000003">
    <property type="protein sequence ID" value="TSJ45620.1"/>
    <property type="molecule type" value="Genomic_DNA"/>
</dbReference>
<dbReference type="Gene3D" id="1.25.40.10">
    <property type="entry name" value="Tetratricopeptide repeat domain"/>
    <property type="match status" value="1"/>
</dbReference>
<dbReference type="SUPFAM" id="SSF103088">
    <property type="entry name" value="OmpA-like"/>
    <property type="match status" value="1"/>
</dbReference>
<name>A0A556N0A9_9FLAO</name>
<feature type="signal peptide" evidence="2">
    <location>
        <begin position="1"/>
        <end position="20"/>
    </location>
</feature>
<dbReference type="OrthoDB" id="9809364at2"/>
<dbReference type="InterPro" id="IPR050330">
    <property type="entry name" value="Bact_OuterMem_StrucFunc"/>
</dbReference>
<gene>
    <name evidence="4" type="ORF">FO442_07655</name>
</gene>
<evidence type="ECO:0000256" key="1">
    <source>
        <dbReference type="PROSITE-ProRule" id="PRU00473"/>
    </source>
</evidence>
<protein>
    <submittedName>
        <fullName evidence="4">OmpA family protein</fullName>
    </submittedName>
</protein>
<feature type="domain" description="OmpA-like" evidence="3">
    <location>
        <begin position="540"/>
        <end position="701"/>
    </location>
</feature>
<dbReference type="PANTHER" id="PTHR30329:SF21">
    <property type="entry name" value="LIPOPROTEIN YIAD-RELATED"/>
    <property type="match status" value="1"/>
</dbReference>
<evidence type="ECO:0000313" key="4">
    <source>
        <dbReference type="EMBL" id="TSJ45620.1"/>
    </source>
</evidence>
<dbReference type="GO" id="GO:0016020">
    <property type="term" value="C:membrane"/>
    <property type="evidence" value="ECO:0007669"/>
    <property type="project" value="UniProtKB-UniRule"/>
</dbReference>
<sequence>MNVKTLILSGLLVVSSVSFGQVKQIKDANTQFRSGNYCEAAAKCELAYSKIKRKSKSGLAMKGDMAFKTAECYRMTDNFKRANEWYEKAILLKFQKKEPLVLLYNADMLRQMSELTKAQENYMAYKALVPDDPRADVGIASCKMFEEFKENRTRHTVSNVKALNKEGFEMAPMFVDKKETKIAFGTSSEREGLQGKAKDPLTCQKYMDIFVSELDKKGNWLEPKPIEGDSINTEDSEGTMCIDARGKTMFFTRCPSLKKKNLGCDIYMSEMGGKGWERPKKLSLKPNDTLSVGHPCVSDDAKFLIFASDMPGGQGGHDLWYTTYDKKSDSWSMPTNMGPEINTAGNELFPSFAKNGDLIYASDGLPGMGALDMFRAEKIGDKNQWEKPTNYGSPINSEFNDYAMVEVDDRKGYFTSERKGNVGEQFSPDLWMYELPPNVFSLKINVFDLTDKTRQTKIDGVKVVVTGSNANEKWEGLTAKDGSVFWDKKPNGDRYIQEESDYKIMISKEGYYENKAGASISTKGLKYNQDFVLDMGLFPVKKPIRLPEVRYPLAKWDLLVDSSINSKDSLLFVYDLLTDNPGLVLELSSHTDPRGNDVYNQVLSENRAKACYKFLVEEKGIDPRRIIPVGKGEREPRTVYLSGGVYMESEPRDADGNVLPGVQTIVLKEAYMNQFKKTNKKLFEQLQQYNRRTEGKVVTLEFDATNAPPANPDYLIFKPLPKAR</sequence>
<keyword evidence="1" id="KW-0472">Membrane</keyword>
<evidence type="ECO:0000313" key="5">
    <source>
        <dbReference type="Proteomes" id="UP000316008"/>
    </source>
</evidence>
<dbReference type="PANTHER" id="PTHR30329">
    <property type="entry name" value="STATOR ELEMENT OF FLAGELLAR MOTOR COMPLEX"/>
    <property type="match status" value="1"/>
</dbReference>
<proteinExistence type="predicted"/>
<feature type="chain" id="PRO_5022059372" evidence="2">
    <location>
        <begin position="21"/>
        <end position="724"/>
    </location>
</feature>
<keyword evidence="2" id="KW-0732">Signal</keyword>
<dbReference type="CDD" id="cd07185">
    <property type="entry name" value="OmpA_C-like"/>
    <property type="match status" value="1"/>
</dbReference>
<dbReference type="InterPro" id="IPR006665">
    <property type="entry name" value="OmpA-like"/>
</dbReference>
<dbReference type="InterPro" id="IPR036737">
    <property type="entry name" value="OmpA-like_sf"/>
</dbReference>
<dbReference type="PROSITE" id="PS51123">
    <property type="entry name" value="OMPA_2"/>
    <property type="match status" value="1"/>
</dbReference>
<dbReference type="Pfam" id="PF00691">
    <property type="entry name" value="OmpA"/>
    <property type="match status" value="1"/>
</dbReference>
<dbReference type="RefSeq" id="WP_144332576.1">
    <property type="nucleotide sequence ID" value="NZ_VLPL01000003.1"/>
</dbReference>
<dbReference type="SUPFAM" id="SSF82171">
    <property type="entry name" value="DPP6 N-terminal domain-like"/>
    <property type="match status" value="1"/>
</dbReference>
<keyword evidence="5" id="KW-1185">Reference proteome</keyword>
<dbReference type="InterPro" id="IPR011990">
    <property type="entry name" value="TPR-like_helical_dom_sf"/>
</dbReference>
<evidence type="ECO:0000256" key="2">
    <source>
        <dbReference type="SAM" id="SignalP"/>
    </source>
</evidence>
<comment type="caution">
    <text evidence="4">The sequence shown here is derived from an EMBL/GenBank/DDBJ whole genome shotgun (WGS) entry which is preliminary data.</text>
</comment>
<dbReference type="AlphaFoldDB" id="A0A556N0A9"/>
<reference evidence="4 5" key="1">
    <citation type="submission" date="2019-07" db="EMBL/GenBank/DDBJ databases">
        <authorList>
            <person name="Huq M.A."/>
        </authorList>
    </citation>
    <scope>NUCLEOTIDE SEQUENCE [LARGE SCALE GENOMIC DNA]</scope>
    <source>
        <strain evidence="4 5">MAH-3</strain>
    </source>
</reference>